<evidence type="ECO:0000259" key="2">
    <source>
        <dbReference type="PROSITE" id="PS50109"/>
    </source>
</evidence>
<organism evidence="3 4">
    <name type="scientific">Clostridium simiarum</name>
    <dbReference type="NCBI Taxonomy" id="2841506"/>
    <lineage>
        <taxon>Bacteria</taxon>
        <taxon>Bacillati</taxon>
        <taxon>Bacillota</taxon>
        <taxon>Clostridia</taxon>
        <taxon>Eubacteriales</taxon>
        <taxon>Clostridiaceae</taxon>
        <taxon>Clostridium</taxon>
    </lineage>
</organism>
<feature type="transmembrane region" description="Helical" evidence="1">
    <location>
        <begin position="173"/>
        <end position="199"/>
    </location>
</feature>
<name>A0ABS6EYC5_9CLOT</name>
<comment type="caution">
    <text evidence="3">The sequence shown here is derived from an EMBL/GenBank/DDBJ whole genome shotgun (WGS) entry which is preliminary data.</text>
</comment>
<keyword evidence="1" id="KW-0472">Membrane</keyword>
<proteinExistence type="predicted"/>
<keyword evidence="1" id="KW-0812">Transmembrane</keyword>
<dbReference type="SMART" id="SM00387">
    <property type="entry name" value="HATPase_c"/>
    <property type="match status" value="1"/>
</dbReference>
<sequence length="412" mass="48137">MNMIKEFIVTFIELSAFMVLWQKFALKKEIPLFKKLFIIAVNSFVMAVTSGMGLYWNMGLSYLVLIFSISYLSNNKLISNLLEIFSIVIVTIILQLIIMFVMNFLNLNKNFDLFTYNVILNSIILIITLYIYYIDQHKINIKMIDSKIGYCFILNFASYLVILKVLWDYDKNIILNNIIKILFIQAILLILNIILYYYIIKINEEKKAMLIQSTYTPIIKKIIEEIRGKQHEFKNHLNTISGIVQVAKDNELRVNLKEYIRSIDYCNNTEDIIYINNPILGAIIYSKVCEAKNNNIKFSYHINNDLNKFSIKEYELSEILNNLLTNAFEAAQGDKEVILNILSEDDKNIIEVKNKGEIKEEEISKLFKRGFSTKDNKSRGYGLYNVKRIVELNRGTVQLFLEEESIVFKVLL</sequence>
<feature type="transmembrane region" description="Helical" evidence="1">
    <location>
        <begin position="36"/>
        <end position="69"/>
    </location>
</feature>
<protein>
    <submittedName>
        <fullName evidence="3">GHKL domain-containing protein</fullName>
    </submittedName>
</protein>
<dbReference type="PANTHER" id="PTHR40448">
    <property type="entry name" value="TWO-COMPONENT SENSOR HISTIDINE KINASE"/>
    <property type="match status" value="1"/>
</dbReference>
<feature type="domain" description="Histidine kinase" evidence="2">
    <location>
        <begin position="228"/>
        <end position="412"/>
    </location>
</feature>
<keyword evidence="4" id="KW-1185">Reference proteome</keyword>
<dbReference type="EMBL" id="JAHLQL010000001">
    <property type="protein sequence ID" value="MBU5591225.1"/>
    <property type="molecule type" value="Genomic_DNA"/>
</dbReference>
<dbReference type="Proteomes" id="UP000736583">
    <property type="component" value="Unassembled WGS sequence"/>
</dbReference>
<feature type="transmembrane region" description="Helical" evidence="1">
    <location>
        <begin position="114"/>
        <end position="135"/>
    </location>
</feature>
<gene>
    <name evidence="3" type="ORF">KQI89_05560</name>
</gene>
<evidence type="ECO:0000256" key="1">
    <source>
        <dbReference type="SAM" id="Phobius"/>
    </source>
</evidence>
<dbReference type="Pfam" id="PF02518">
    <property type="entry name" value="HATPase_c"/>
    <property type="match status" value="1"/>
</dbReference>
<dbReference type="InterPro" id="IPR003594">
    <property type="entry name" value="HATPase_dom"/>
</dbReference>
<feature type="transmembrane region" description="Helical" evidence="1">
    <location>
        <begin position="147"/>
        <end position="167"/>
    </location>
</feature>
<dbReference type="PROSITE" id="PS50109">
    <property type="entry name" value="HIS_KIN"/>
    <property type="match status" value="1"/>
</dbReference>
<dbReference type="InterPro" id="IPR005467">
    <property type="entry name" value="His_kinase_dom"/>
</dbReference>
<reference evidence="3 4" key="1">
    <citation type="submission" date="2021-06" db="EMBL/GenBank/DDBJ databases">
        <authorList>
            <person name="Sun Q."/>
            <person name="Li D."/>
        </authorList>
    </citation>
    <scope>NUCLEOTIDE SEQUENCE [LARGE SCALE GENOMIC DNA]</scope>
    <source>
        <strain evidence="3 4">MSJ-4</strain>
    </source>
</reference>
<dbReference type="PANTHER" id="PTHR40448:SF1">
    <property type="entry name" value="TWO-COMPONENT SENSOR HISTIDINE KINASE"/>
    <property type="match status" value="1"/>
</dbReference>
<feature type="transmembrane region" description="Helical" evidence="1">
    <location>
        <begin position="81"/>
        <end position="102"/>
    </location>
</feature>
<evidence type="ECO:0000313" key="4">
    <source>
        <dbReference type="Proteomes" id="UP000736583"/>
    </source>
</evidence>
<feature type="transmembrane region" description="Helical" evidence="1">
    <location>
        <begin position="7"/>
        <end position="24"/>
    </location>
</feature>
<accession>A0ABS6EYC5</accession>
<keyword evidence="1" id="KW-1133">Transmembrane helix</keyword>
<evidence type="ECO:0000313" key="3">
    <source>
        <dbReference type="EMBL" id="MBU5591225.1"/>
    </source>
</evidence>